<protein>
    <submittedName>
        <fullName evidence="1">Uncharacterized protein</fullName>
    </submittedName>
</protein>
<dbReference type="InParanoid" id="K4A467"/>
<dbReference type="AlphaFoldDB" id="K4A467"/>
<name>K4A467_SETIT</name>
<reference evidence="2" key="1">
    <citation type="journal article" date="2012" name="Nat. Biotechnol.">
        <title>Reference genome sequence of the model plant Setaria.</title>
        <authorList>
            <person name="Bennetzen J.L."/>
            <person name="Schmutz J."/>
            <person name="Wang H."/>
            <person name="Percifield R."/>
            <person name="Hawkins J."/>
            <person name="Pontaroli A.C."/>
            <person name="Estep M."/>
            <person name="Feng L."/>
            <person name="Vaughn J.N."/>
            <person name="Grimwood J."/>
            <person name="Jenkins J."/>
            <person name="Barry K."/>
            <person name="Lindquist E."/>
            <person name="Hellsten U."/>
            <person name="Deshpande S."/>
            <person name="Wang X."/>
            <person name="Wu X."/>
            <person name="Mitros T."/>
            <person name="Triplett J."/>
            <person name="Yang X."/>
            <person name="Ye C.Y."/>
            <person name="Mauro-Herrera M."/>
            <person name="Wang L."/>
            <person name="Li P."/>
            <person name="Sharma M."/>
            <person name="Sharma R."/>
            <person name="Ronald P.C."/>
            <person name="Panaud O."/>
            <person name="Kellogg E.A."/>
            <person name="Brutnell T.P."/>
            <person name="Doust A.N."/>
            <person name="Tuskan G.A."/>
            <person name="Rokhsar D."/>
            <person name="Devos K.M."/>
        </authorList>
    </citation>
    <scope>NUCLEOTIDE SEQUENCE [LARGE SCALE GENOMIC DNA]</scope>
    <source>
        <strain evidence="2">cv. Yugu1</strain>
    </source>
</reference>
<accession>K4A467</accession>
<dbReference type="HOGENOM" id="CLU_3393060_0_0_1"/>
<dbReference type="EnsemblPlants" id="KQL25368">
    <property type="protein sequence ID" value="KQL25368"/>
    <property type="gene ID" value="SETIT_033671mg"/>
</dbReference>
<keyword evidence="2" id="KW-1185">Reference proteome</keyword>
<dbReference type="Gramene" id="KQL25368">
    <property type="protein sequence ID" value="KQL25368"/>
    <property type="gene ID" value="SETIT_033671mg"/>
</dbReference>
<dbReference type="EMBL" id="AGNK02001196">
    <property type="status" value="NOT_ANNOTATED_CDS"/>
    <property type="molecule type" value="Genomic_DNA"/>
</dbReference>
<evidence type="ECO:0000313" key="1">
    <source>
        <dbReference type="EnsemblPlants" id="KQL25368"/>
    </source>
</evidence>
<sequence length="32" mass="3541">MEVSFRRLTSLHTLTEAHPSLLQLSPLTPPPA</sequence>
<reference evidence="1" key="2">
    <citation type="submission" date="2018-08" db="UniProtKB">
        <authorList>
            <consortium name="EnsemblPlants"/>
        </authorList>
    </citation>
    <scope>IDENTIFICATION</scope>
    <source>
        <strain evidence="1">Yugu1</strain>
    </source>
</reference>
<evidence type="ECO:0000313" key="2">
    <source>
        <dbReference type="Proteomes" id="UP000004995"/>
    </source>
</evidence>
<organism evidence="1 2">
    <name type="scientific">Setaria italica</name>
    <name type="common">Foxtail millet</name>
    <name type="synonym">Panicum italicum</name>
    <dbReference type="NCBI Taxonomy" id="4555"/>
    <lineage>
        <taxon>Eukaryota</taxon>
        <taxon>Viridiplantae</taxon>
        <taxon>Streptophyta</taxon>
        <taxon>Embryophyta</taxon>
        <taxon>Tracheophyta</taxon>
        <taxon>Spermatophyta</taxon>
        <taxon>Magnoliopsida</taxon>
        <taxon>Liliopsida</taxon>
        <taxon>Poales</taxon>
        <taxon>Poaceae</taxon>
        <taxon>PACMAD clade</taxon>
        <taxon>Panicoideae</taxon>
        <taxon>Panicodae</taxon>
        <taxon>Paniceae</taxon>
        <taxon>Cenchrinae</taxon>
        <taxon>Setaria</taxon>
    </lineage>
</organism>
<proteinExistence type="predicted"/>
<dbReference type="Proteomes" id="UP000004995">
    <property type="component" value="Unassembled WGS sequence"/>
</dbReference>